<organism evidence="1">
    <name type="scientific">Arundo donax</name>
    <name type="common">Giant reed</name>
    <name type="synonym">Donax arundinaceus</name>
    <dbReference type="NCBI Taxonomy" id="35708"/>
    <lineage>
        <taxon>Eukaryota</taxon>
        <taxon>Viridiplantae</taxon>
        <taxon>Streptophyta</taxon>
        <taxon>Embryophyta</taxon>
        <taxon>Tracheophyta</taxon>
        <taxon>Spermatophyta</taxon>
        <taxon>Magnoliopsida</taxon>
        <taxon>Liliopsida</taxon>
        <taxon>Poales</taxon>
        <taxon>Poaceae</taxon>
        <taxon>PACMAD clade</taxon>
        <taxon>Arundinoideae</taxon>
        <taxon>Arundineae</taxon>
        <taxon>Arundo</taxon>
    </lineage>
</organism>
<evidence type="ECO:0000313" key="1">
    <source>
        <dbReference type="EMBL" id="JAE13754.1"/>
    </source>
</evidence>
<accession>A0A0A9FR96</accession>
<reference evidence="1" key="2">
    <citation type="journal article" date="2015" name="Data Brief">
        <title>Shoot transcriptome of the giant reed, Arundo donax.</title>
        <authorList>
            <person name="Barrero R.A."/>
            <person name="Guerrero F.D."/>
            <person name="Moolhuijzen P."/>
            <person name="Goolsby J.A."/>
            <person name="Tidwell J."/>
            <person name="Bellgard S.E."/>
            <person name="Bellgard M.I."/>
        </authorList>
    </citation>
    <scope>NUCLEOTIDE SEQUENCE</scope>
    <source>
        <tissue evidence="1">Shoot tissue taken approximately 20 cm above the soil surface</tissue>
    </source>
</reference>
<reference evidence="1" key="1">
    <citation type="submission" date="2014-09" db="EMBL/GenBank/DDBJ databases">
        <authorList>
            <person name="Magalhaes I.L.F."/>
            <person name="Oliveira U."/>
            <person name="Santos F.R."/>
            <person name="Vidigal T.H.D.A."/>
            <person name="Brescovit A.D."/>
            <person name="Santos A.J."/>
        </authorList>
    </citation>
    <scope>NUCLEOTIDE SEQUENCE</scope>
    <source>
        <tissue evidence="1">Shoot tissue taken approximately 20 cm above the soil surface</tissue>
    </source>
</reference>
<dbReference type="EMBL" id="GBRH01184142">
    <property type="protein sequence ID" value="JAE13754.1"/>
    <property type="molecule type" value="Transcribed_RNA"/>
</dbReference>
<dbReference type="AlphaFoldDB" id="A0A0A9FR96"/>
<sequence length="22" mass="2613">MLPVLDWIKQQVVCTRMGRVCH</sequence>
<name>A0A0A9FR96_ARUDO</name>
<proteinExistence type="predicted"/>
<protein>
    <submittedName>
        <fullName evidence="1">Uncharacterized protein</fullName>
    </submittedName>
</protein>